<sequence length="626" mass="71326">MGTNVGMQSQRATTIVKPSLLPTPSPTTVNPSGKLLAIKWISPTERQEHLSKGLCFNCDNKWVRGHKCPCQSMNQNFFEPNSCNEHNSSSFDQYQPLQSSVTEQLPQRSNENIKLEMLLNDSCTINEMLNHREQGANLAVQQEQEEHAVQREISKIKHAFIDEQYQLEEIQELICKLVEDVRNIREELAEYINSLSWNYPTFYDDDEEYSIQYKEYLENSSNAITPVLPTEEPECSLSMDECEVTFDNERERDVPVCEDSPTFDDYSEILSDSNNDDISNDDDAFEDIDEKLLSINHLIADIESLNDNPTSDCVLKSSSFPIFKESNISLSYSDNSSPELESFSDHTEETRSGSTTTHANNSLPEYDSFCFEIEPGQGRLTSVVMKDIYDDSSNDPLLEEVDLFLASDNSIPLGVENIDYDSEGISIFLKNYLSMIPFPFLKMSHLTLIIKMIRHFLILLRNHWMLSSLIMSPIQENLLKGRGSPSRDKAPGPWSARIPMWQLFKGLGVRIEQKSPRKTSKPDKIEHEIAKIAQKPDSKTFSVYSSQKVKELQIQEACQKIKVAHIKAKFTLKNTNEAQAKEITNCHPNNPCDFISDQTAEIKFHKKDPEGLELYKGVIQLGNEAK</sequence>
<feature type="region of interest" description="Disordered" evidence="1">
    <location>
        <begin position="332"/>
        <end position="360"/>
    </location>
</feature>
<accession>A0A6L2N713</accession>
<dbReference type="AlphaFoldDB" id="A0A6L2N713"/>
<gene>
    <name evidence="2" type="ORF">Tci_053999</name>
</gene>
<evidence type="ECO:0008006" key="3">
    <source>
        <dbReference type="Google" id="ProtNLM"/>
    </source>
</evidence>
<proteinExistence type="predicted"/>
<organism evidence="2">
    <name type="scientific">Tanacetum cinerariifolium</name>
    <name type="common">Dalmatian daisy</name>
    <name type="synonym">Chrysanthemum cinerariifolium</name>
    <dbReference type="NCBI Taxonomy" id="118510"/>
    <lineage>
        <taxon>Eukaryota</taxon>
        <taxon>Viridiplantae</taxon>
        <taxon>Streptophyta</taxon>
        <taxon>Embryophyta</taxon>
        <taxon>Tracheophyta</taxon>
        <taxon>Spermatophyta</taxon>
        <taxon>Magnoliopsida</taxon>
        <taxon>eudicotyledons</taxon>
        <taxon>Gunneridae</taxon>
        <taxon>Pentapetalae</taxon>
        <taxon>asterids</taxon>
        <taxon>campanulids</taxon>
        <taxon>Asterales</taxon>
        <taxon>Asteraceae</taxon>
        <taxon>Asteroideae</taxon>
        <taxon>Anthemideae</taxon>
        <taxon>Anthemidinae</taxon>
        <taxon>Tanacetum</taxon>
    </lineage>
</organism>
<protein>
    <recommendedName>
        <fullName evidence="3">Reverse transcriptase domain-containing protein</fullName>
    </recommendedName>
</protein>
<evidence type="ECO:0000313" key="2">
    <source>
        <dbReference type="EMBL" id="GEU82021.1"/>
    </source>
</evidence>
<evidence type="ECO:0000256" key="1">
    <source>
        <dbReference type="SAM" id="MobiDB-lite"/>
    </source>
</evidence>
<name>A0A6L2N713_TANCI</name>
<dbReference type="EMBL" id="BKCJ010008398">
    <property type="protein sequence ID" value="GEU82021.1"/>
    <property type="molecule type" value="Genomic_DNA"/>
</dbReference>
<comment type="caution">
    <text evidence="2">The sequence shown here is derived from an EMBL/GenBank/DDBJ whole genome shotgun (WGS) entry which is preliminary data.</text>
</comment>
<reference evidence="2" key="1">
    <citation type="journal article" date="2019" name="Sci. Rep.">
        <title>Draft genome of Tanacetum cinerariifolium, the natural source of mosquito coil.</title>
        <authorList>
            <person name="Yamashiro T."/>
            <person name="Shiraishi A."/>
            <person name="Satake H."/>
            <person name="Nakayama K."/>
        </authorList>
    </citation>
    <scope>NUCLEOTIDE SEQUENCE</scope>
</reference>